<evidence type="ECO:0000256" key="5">
    <source>
        <dbReference type="ARBA" id="ARBA00023136"/>
    </source>
</evidence>
<organism evidence="7 8">
    <name type="scientific">Talaromyces atroroseus</name>
    <dbReference type="NCBI Taxonomy" id="1441469"/>
    <lineage>
        <taxon>Eukaryota</taxon>
        <taxon>Fungi</taxon>
        <taxon>Dikarya</taxon>
        <taxon>Ascomycota</taxon>
        <taxon>Pezizomycotina</taxon>
        <taxon>Eurotiomycetes</taxon>
        <taxon>Eurotiomycetidae</taxon>
        <taxon>Eurotiales</taxon>
        <taxon>Trichocomaceae</taxon>
        <taxon>Talaromyces</taxon>
        <taxon>Talaromyces sect. Trachyspermi</taxon>
    </lineage>
</organism>
<feature type="transmembrane region" description="Helical" evidence="6">
    <location>
        <begin position="425"/>
        <end position="446"/>
    </location>
</feature>
<evidence type="ECO:0000256" key="6">
    <source>
        <dbReference type="SAM" id="Phobius"/>
    </source>
</evidence>
<dbReference type="SUPFAM" id="SSF103473">
    <property type="entry name" value="MFS general substrate transporter"/>
    <property type="match status" value="1"/>
</dbReference>
<dbReference type="GO" id="GO:0022857">
    <property type="term" value="F:transmembrane transporter activity"/>
    <property type="evidence" value="ECO:0007669"/>
    <property type="project" value="InterPro"/>
</dbReference>
<feature type="transmembrane region" description="Helical" evidence="6">
    <location>
        <begin position="131"/>
        <end position="153"/>
    </location>
</feature>
<dbReference type="Pfam" id="PF07690">
    <property type="entry name" value="MFS_1"/>
    <property type="match status" value="1"/>
</dbReference>
<evidence type="ECO:0000256" key="4">
    <source>
        <dbReference type="ARBA" id="ARBA00022989"/>
    </source>
</evidence>
<reference evidence="7 8" key="1">
    <citation type="submission" date="2015-06" db="EMBL/GenBank/DDBJ databases">
        <title>Talaromyces atroroseus IBT 11181 draft genome.</title>
        <authorList>
            <person name="Rasmussen K.B."/>
            <person name="Rasmussen S."/>
            <person name="Petersen B."/>
            <person name="Sicheritz-Ponten T."/>
            <person name="Mortensen U.H."/>
            <person name="Thrane U."/>
        </authorList>
    </citation>
    <scope>NUCLEOTIDE SEQUENCE [LARGE SCALE GENOMIC DNA]</scope>
    <source>
        <strain evidence="7 8">IBT 11181</strain>
    </source>
</reference>
<dbReference type="InterPro" id="IPR011701">
    <property type="entry name" value="MFS"/>
</dbReference>
<feature type="transmembrane region" description="Helical" evidence="6">
    <location>
        <begin position="260"/>
        <end position="283"/>
    </location>
</feature>
<dbReference type="Proteomes" id="UP000214365">
    <property type="component" value="Unassembled WGS sequence"/>
</dbReference>
<feature type="transmembrane region" description="Helical" evidence="6">
    <location>
        <begin position="357"/>
        <end position="379"/>
    </location>
</feature>
<protein>
    <recommendedName>
        <fullName evidence="9">Major facilitator superfamily (MFS) profile domain-containing protein</fullName>
    </recommendedName>
</protein>
<name>A0A225B194_TALAT</name>
<keyword evidence="5 6" id="KW-0472">Membrane</keyword>
<dbReference type="AlphaFoldDB" id="A0A225B194"/>
<evidence type="ECO:0000256" key="1">
    <source>
        <dbReference type="ARBA" id="ARBA00004141"/>
    </source>
</evidence>
<evidence type="ECO:0000256" key="2">
    <source>
        <dbReference type="ARBA" id="ARBA00022448"/>
    </source>
</evidence>
<keyword evidence="2" id="KW-0813">Transport</keyword>
<dbReference type="InterPro" id="IPR036259">
    <property type="entry name" value="MFS_trans_sf"/>
</dbReference>
<feature type="transmembrane region" description="Helical" evidence="6">
    <location>
        <begin position="391"/>
        <end position="413"/>
    </location>
</feature>
<evidence type="ECO:0000313" key="7">
    <source>
        <dbReference type="EMBL" id="OKL61016.1"/>
    </source>
</evidence>
<accession>A0A225B194</accession>
<dbReference type="PANTHER" id="PTHR43791:SF39">
    <property type="entry name" value="TRANSPORTER LIZ1_SEO1, PUTATIVE (AFU_ORTHOLOGUE AFUA_3G00980)-RELATED"/>
    <property type="match status" value="1"/>
</dbReference>
<feature type="transmembrane region" description="Helical" evidence="6">
    <location>
        <begin position="333"/>
        <end position="351"/>
    </location>
</feature>
<comment type="subcellular location">
    <subcellularLocation>
        <location evidence="1">Membrane</location>
        <topology evidence="1">Multi-pass membrane protein</topology>
    </subcellularLocation>
</comment>
<evidence type="ECO:0008006" key="9">
    <source>
        <dbReference type="Google" id="ProtNLM"/>
    </source>
</evidence>
<dbReference type="RefSeq" id="XP_020121137.1">
    <property type="nucleotide sequence ID" value="XM_020265765.1"/>
</dbReference>
<keyword evidence="4 6" id="KW-1133">Transmembrane helix</keyword>
<dbReference type="PANTHER" id="PTHR43791">
    <property type="entry name" value="PERMEASE-RELATED"/>
    <property type="match status" value="1"/>
</dbReference>
<gene>
    <name evidence="7" type="ORF">UA08_03111</name>
</gene>
<dbReference type="STRING" id="1441469.A0A225B194"/>
<evidence type="ECO:0000256" key="3">
    <source>
        <dbReference type="ARBA" id="ARBA00022692"/>
    </source>
</evidence>
<dbReference type="Gene3D" id="1.20.1250.20">
    <property type="entry name" value="MFS general substrate transporter like domains"/>
    <property type="match status" value="3"/>
</dbReference>
<keyword evidence="8" id="KW-1185">Reference proteome</keyword>
<evidence type="ECO:0000313" key="8">
    <source>
        <dbReference type="Proteomes" id="UP000214365"/>
    </source>
</evidence>
<comment type="caution">
    <text evidence="7">The sequence shown here is derived from an EMBL/GenBank/DDBJ whole genome shotgun (WGS) entry which is preliminary data.</text>
</comment>
<feature type="transmembrane region" description="Helical" evidence="6">
    <location>
        <begin position="303"/>
        <end position="321"/>
    </location>
</feature>
<keyword evidence="3 6" id="KW-0812">Transmembrane</keyword>
<feature type="transmembrane region" description="Helical" evidence="6">
    <location>
        <begin position="165"/>
        <end position="188"/>
    </location>
</feature>
<feature type="transmembrane region" description="Helical" evidence="6">
    <location>
        <begin position="200"/>
        <end position="220"/>
    </location>
</feature>
<dbReference type="OrthoDB" id="3639251at2759"/>
<dbReference type="FunFam" id="1.20.1250.20:FF:000386">
    <property type="entry name" value="MFS general substrate transporter"/>
    <property type="match status" value="1"/>
</dbReference>
<dbReference type="EMBL" id="LFMY01000004">
    <property type="protein sequence ID" value="OKL61016.1"/>
    <property type="molecule type" value="Genomic_DNA"/>
</dbReference>
<dbReference type="GeneID" id="31002866"/>
<sequence length="465" mass="52286">MPKDIEVSAATFGNDEEGVDTIFVKEKPKKTWRSNIWDTWDKTPEERRFLFKLDAGILSICCLGYFIKYLDQANLTNAYVSGMQDDLGMYDNQLNYVTTLWTVGYIIGQIPSNIVLTRVRPSIWLPSSELYVLRFFIGLAESTYYPGVLYMMGAWYRKDELGKRAVIFNVSSALATMFSGYLMTAVIGLDGRGGLKGWQWLYIMDGVISLPLALAGFFVMPDTPANSRDKAIAIARVQKEKREQLQPYTRQKMFKILASWHIYLLPLLFFLAGAAGALGQPIFSLYLKDSVNPKYTTAQINDYPTVTSAVQIVACLVYAWVSDGLLDGRRWPVLLFATTISFVLYVSLAVWDIPEGWRWACYIIAGQGVIVSPLILVWATEICSDDAEERAIVVGTTNDFGYVISAWLPLIIWQTVDAPRYHKGFITASCSCVAAVVLIMVINILVRRDQISLIALAAEQLEYTQ</sequence>
<proteinExistence type="predicted"/>
<dbReference type="GO" id="GO:0016020">
    <property type="term" value="C:membrane"/>
    <property type="evidence" value="ECO:0007669"/>
    <property type="project" value="UniProtKB-SubCell"/>
</dbReference>